<dbReference type="InterPro" id="IPR010380">
    <property type="entry name" value="DUF975"/>
</dbReference>
<feature type="transmembrane region" description="Helical" evidence="1">
    <location>
        <begin position="77"/>
        <end position="98"/>
    </location>
</feature>
<dbReference type="RefSeq" id="WP_161870396.1">
    <property type="nucleotide sequence ID" value="NZ_MAEI02000001.1"/>
</dbReference>
<dbReference type="EMBL" id="MAEI02000001">
    <property type="protein sequence ID" value="MEO1783058.1"/>
    <property type="molecule type" value="Genomic_DNA"/>
</dbReference>
<keyword evidence="1" id="KW-1133">Transmembrane helix</keyword>
<organism evidence="2 3">
    <name type="scientific">Enterococcus diestrammenae</name>
    <dbReference type="NCBI Taxonomy" id="1155073"/>
    <lineage>
        <taxon>Bacteria</taxon>
        <taxon>Bacillati</taxon>
        <taxon>Bacillota</taxon>
        <taxon>Bacilli</taxon>
        <taxon>Lactobacillales</taxon>
        <taxon>Enterococcaceae</taxon>
        <taxon>Enterococcus</taxon>
    </lineage>
</organism>
<feature type="transmembrane region" description="Helical" evidence="1">
    <location>
        <begin position="190"/>
        <end position="215"/>
    </location>
</feature>
<evidence type="ECO:0000256" key="1">
    <source>
        <dbReference type="SAM" id="Phobius"/>
    </source>
</evidence>
<keyword evidence="3" id="KW-1185">Reference proteome</keyword>
<sequence length="237" mass="26396">MTTRTELKNEAKAVLAGRWTQAVFLNLIPTIIVIISLLVLLVPVIVLAATFDWSATADQMQNAINDNGGAGSRGGSIVGSIIGALFSSGINWTYLDLLRGQKQMINPIPDALRAFSGKYFLGIFLITIVTSIFLSLWALLLLIPMFIKYYAYSQTTYIFYDIIESTGERPKTLDVITYSRKLMDGHKMELFILDLSFIGWHILALLTFGIGYLWLNPYISATKAAFYNHLPNEVSLA</sequence>
<comment type="caution">
    <text evidence="2">The sequence shown here is derived from an EMBL/GenBank/DDBJ whole genome shotgun (WGS) entry which is preliminary data.</text>
</comment>
<evidence type="ECO:0000313" key="2">
    <source>
        <dbReference type="EMBL" id="MEO1783058.1"/>
    </source>
</evidence>
<dbReference type="Proteomes" id="UP001429357">
    <property type="component" value="Unassembled WGS sequence"/>
</dbReference>
<reference evidence="2 3" key="2">
    <citation type="submission" date="2024-02" db="EMBL/GenBank/DDBJ databases">
        <title>The Genome Sequence of Enterococcus diestrammenae JM9A.</title>
        <authorList>
            <person name="Earl A."/>
            <person name="Manson A."/>
            <person name="Gilmore M."/>
            <person name="Sanders J."/>
            <person name="Shea T."/>
            <person name="Howe W."/>
            <person name="Livny J."/>
            <person name="Cuomo C."/>
            <person name="Neafsey D."/>
            <person name="Birren B."/>
        </authorList>
    </citation>
    <scope>NUCLEOTIDE SEQUENCE [LARGE SCALE GENOMIC DNA]</scope>
    <source>
        <strain evidence="2 3">JM9A</strain>
    </source>
</reference>
<keyword evidence="1" id="KW-0472">Membrane</keyword>
<dbReference type="Pfam" id="PF06161">
    <property type="entry name" value="DUF975"/>
    <property type="match status" value="1"/>
</dbReference>
<gene>
    <name evidence="2" type="ORF">BAU18_002677</name>
</gene>
<name>A0ABV0F4R6_9ENTE</name>
<dbReference type="PANTHER" id="PTHR40076:SF1">
    <property type="entry name" value="MEMBRANE PROTEIN"/>
    <property type="match status" value="1"/>
</dbReference>
<feature type="transmembrane region" description="Helical" evidence="1">
    <location>
        <begin position="119"/>
        <end position="147"/>
    </location>
</feature>
<accession>A0ABV0F4R6</accession>
<reference evidence="3" key="1">
    <citation type="submission" date="2016-06" db="EMBL/GenBank/DDBJ databases">
        <title>Four novel species of enterococci isolated from chicken manure.</title>
        <authorList>
            <person name="Van Tyne D."/>
        </authorList>
    </citation>
    <scope>NUCLEOTIDE SEQUENCE [LARGE SCALE GENOMIC DNA]</scope>
    <source>
        <strain evidence="3">JM9A</strain>
    </source>
</reference>
<keyword evidence="1" id="KW-0812">Transmembrane</keyword>
<dbReference type="PANTHER" id="PTHR40076">
    <property type="entry name" value="MEMBRANE PROTEIN-RELATED"/>
    <property type="match status" value="1"/>
</dbReference>
<evidence type="ECO:0008006" key="4">
    <source>
        <dbReference type="Google" id="ProtNLM"/>
    </source>
</evidence>
<proteinExistence type="predicted"/>
<evidence type="ECO:0000313" key="3">
    <source>
        <dbReference type="Proteomes" id="UP001429357"/>
    </source>
</evidence>
<feature type="transmembrane region" description="Helical" evidence="1">
    <location>
        <begin position="21"/>
        <end position="51"/>
    </location>
</feature>
<protein>
    <recommendedName>
        <fullName evidence="4">Integral membrane protein</fullName>
    </recommendedName>
</protein>